<evidence type="ECO:0000313" key="4">
    <source>
        <dbReference type="Proteomes" id="UP000235392"/>
    </source>
</evidence>
<feature type="region of interest" description="Disordered" evidence="1">
    <location>
        <begin position="272"/>
        <end position="318"/>
    </location>
</feature>
<accession>A0A2N5UQE8</accession>
<gene>
    <name evidence="3" type="ORF">PCASD_06803</name>
</gene>
<feature type="compositionally biased region" description="Low complexity" evidence="1">
    <location>
        <begin position="298"/>
        <end position="314"/>
    </location>
</feature>
<protein>
    <recommendedName>
        <fullName evidence="2">GAF domain-containing protein</fullName>
    </recommendedName>
</protein>
<dbReference type="Gene3D" id="3.30.450.40">
    <property type="match status" value="1"/>
</dbReference>
<name>A0A2N5UQE8_9BASI</name>
<feature type="region of interest" description="Disordered" evidence="1">
    <location>
        <begin position="542"/>
        <end position="563"/>
    </location>
</feature>
<dbReference type="Proteomes" id="UP000235392">
    <property type="component" value="Unassembled WGS sequence"/>
</dbReference>
<evidence type="ECO:0000256" key="1">
    <source>
        <dbReference type="SAM" id="MobiDB-lite"/>
    </source>
</evidence>
<comment type="caution">
    <text evidence="3">The sequence shown here is derived from an EMBL/GenBank/DDBJ whole genome shotgun (WGS) entry which is preliminary data.</text>
</comment>
<feature type="region of interest" description="Disordered" evidence="1">
    <location>
        <begin position="203"/>
        <end position="233"/>
    </location>
</feature>
<dbReference type="EMBL" id="PGCI01000108">
    <property type="protein sequence ID" value="PLW39982.1"/>
    <property type="molecule type" value="Genomic_DNA"/>
</dbReference>
<dbReference type="PANTHER" id="PTHR43102">
    <property type="entry name" value="SLR1143 PROTEIN"/>
    <property type="match status" value="1"/>
</dbReference>
<evidence type="ECO:0000313" key="3">
    <source>
        <dbReference type="EMBL" id="PLW39982.1"/>
    </source>
</evidence>
<feature type="region of interest" description="Disordered" evidence="1">
    <location>
        <begin position="57"/>
        <end position="80"/>
    </location>
</feature>
<organism evidence="3 4">
    <name type="scientific">Puccinia coronata f. sp. avenae</name>
    <dbReference type="NCBI Taxonomy" id="200324"/>
    <lineage>
        <taxon>Eukaryota</taxon>
        <taxon>Fungi</taxon>
        <taxon>Dikarya</taxon>
        <taxon>Basidiomycota</taxon>
        <taxon>Pucciniomycotina</taxon>
        <taxon>Pucciniomycetes</taxon>
        <taxon>Pucciniales</taxon>
        <taxon>Pucciniaceae</taxon>
        <taxon>Puccinia</taxon>
    </lineage>
</organism>
<dbReference type="InterPro" id="IPR003018">
    <property type="entry name" value="GAF"/>
</dbReference>
<evidence type="ECO:0000259" key="2">
    <source>
        <dbReference type="Pfam" id="PF01590"/>
    </source>
</evidence>
<dbReference type="InterPro" id="IPR029016">
    <property type="entry name" value="GAF-like_dom_sf"/>
</dbReference>
<dbReference type="SUPFAM" id="SSF55781">
    <property type="entry name" value="GAF domain-like"/>
    <property type="match status" value="1"/>
</dbReference>
<feature type="compositionally biased region" description="Low complexity" evidence="1">
    <location>
        <begin position="542"/>
        <end position="551"/>
    </location>
</feature>
<dbReference type="PANTHER" id="PTHR43102:SF2">
    <property type="entry name" value="GAF DOMAIN-CONTAINING PROTEIN"/>
    <property type="match status" value="1"/>
</dbReference>
<reference evidence="3 4" key="1">
    <citation type="submission" date="2017-11" db="EMBL/GenBank/DDBJ databases">
        <title>De novo assembly and phasing of dikaryotic genomes from two isolates of Puccinia coronata f. sp. avenae, the causal agent of oat crown rust.</title>
        <authorList>
            <person name="Miller M.E."/>
            <person name="Zhang Y."/>
            <person name="Omidvar V."/>
            <person name="Sperschneider J."/>
            <person name="Schwessinger B."/>
            <person name="Raley C."/>
            <person name="Palmer J.M."/>
            <person name="Garnica D."/>
            <person name="Upadhyaya N."/>
            <person name="Rathjen J."/>
            <person name="Taylor J.M."/>
            <person name="Park R.F."/>
            <person name="Dodds P.N."/>
            <person name="Hirsch C.D."/>
            <person name="Kianian S.F."/>
            <person name="Figueroa M."/>
        </authorList>
    </citation>
    <scope>NUCLEOTIDE SEQUENCE [LARGE SCALE GENOMIC DNA]</scope>
    <source>
        <strain evidence="3">12SD80</strain>
    </source>
</reference>
<proteinExistence type="predicted"/>
<dbReference type="AlphaFoldDB" id="A0A2N5UQE8"/>
<feature type="domain" description="GAF" evidence="2">
    <location>
        <begin position="321"/>
        <end position="459"/>
    </location>
</feature>
<dbReference type="Pfam" id="PF01590">
    <property type="entry name" value="GAF"/>
    <property type="match status" value="1"/>
</dbReference>
<sequence length="729" mass="80819">MSSVVTSPCGILLPRHSLFNTPLRGQPAYMAKSRPSDYFWKKGTSATLQSDNNWLDCQEPALSDSEDEGTGEQKKRQIKPQKKLIRLTRFRKIAFKAFTPKSDGTGQKNNIVTTTEIIQRQEKIVDFDTIGSNNSKGGGKRTTIFNSWKFKSSGTKTQVKKMVAVLKERISASTPAEGHPKTWEEFHRYYANEEIDVFNPPLPPMEPEGESDTPSAYKSRFYSAPEPPNEKERQLTLNRLGIFGGKPYDATEEGLLKWKGRVESGEKLLAEGTAPLSLESPWERPTSSLSNGSGVEISGQSAPASGSQSMQSPPETLEQHPVLRKIVNECRKLFNASLCLLSVLDDTRQIFLAESGLAEVGLAELRDITKDISFCAHTILSGRKGFAVLDAHKDWRFENGPLVQNYKVRFYAGVPLISPNLDKTRESEHNACPIGTLCILDFAPRDKFSTEDRKRLVYLSEYARREIEKWFVRKMDHKIENLTASREKWAHELRTITASPTSTQGDEHSDEAEVLDDFSANQTVETSPKRSVFRRLSIRSSFSTAPTSPSSYRGPSVKSPTKSSLGLFDGVDTTLTPKMRKVFDLATALIGQTLDLSMVFLTAVGPGGAGSNETAHPIIISGYNIPRPVPVIDAALCSRALRAPQRGLLYQNPTVDESEKAGLQLQSYGAKPCESALILAIGAESYPESGGFVLSGYTDNRFRVFGAEDVLFMNKFADELSRYTSKIQL</sequence>